<dbReference type="EMBL" id="CP144054">
    <property type="protein sequence ID" value="WWD18243.1"/>
    <property type="molecule type" value="Genomic_DNA"/>
</dbReference>
<name>A0A5M6BRI6_9TREE</name>
<evidence type="ECO:0000313" key="3">
    <source>
        <dbReference type="Proteomes" id="UP000322225"/>
    </source>
</evidence>
<dbReference type="Proteomes" id="UP000322225">
    <property type="component" value="Chromosome 4"/>
</dbReference>
<dbReference type="RefSeq" id="XP_031857488.1">
    <property type="nucleotide sequence ID" value="XM_032008226.1"/>
</dbReference>
<organism evidence="2 3">
    <name type="scientific">Kwoniella shandongensis</name>
    <dbReference type="NCBI Taxonomy" id="1734106"/>
    <lineage>
        <taxon>Eukaryota</taxon>
        <taxon>Fungi</taxon>
        <taxon>Dikarya</taxon>
        <taxon>Basidiomycota</taxon>
        <taxon>Agaricomycotina</taxon>
        <taxon>Tremellomycetes</taxon>
        <taxon>Tremellales</taxon>
        <taxon>Cryptococcaceae</taxon>
        <taxon>Kwoniella</taxon>
    </lineage>
</organism>
<reference evidence="2" key="1">
    <citation type="submission" date="2017-08" db="EMBL/GenBank/DDBJ databases">
        <authorList>
            <person name="Cuomo C."/>
            <person name="Billmyre B."/>
            <person name="Heitman J."/>
        </authorList>
    </citation>
    <scope>NUCLEOTIDE SEQUENCE</scope>
    <source>
        <strain evidence="2">CBS 12478</strain>
    </source>
</reference>
<accession>A0A5M6BRI6</accession>
<feature type="compositionally biased region" description="Low complexity" evidence="1">
    <location>
        <begin position="12"/>
        <end position="27"/>
    </location>
</feature>
<dbReference type="AlphaFoldDB" id="A0A5M6BRI6"/>
<sequence>MSYNTPTSSGVTGYNNSTITSGSNTSGPASSGSGVQYIKASDLKKAFDDAADHIQIPKYFLSTEANSSTNPVKQLNNIIRLEWLERDMPDFLRNSLQNRWWADSTSPYELLLPQSLRDQVPYAQSKQQRANNLSQSLTWQGKPITGFRFRVSGVELDITSQQGTFDKTARFSLAGYLDAADDTTCRIFDREVSYSLVAAETNALSAEALVPPLNEEVTGRWMSSEEVEDWVYLERIKENQNLPSQIATEWDELQMVANTLRESEGN</sequence>
<feature type="compositionally biased region" description="Polar residues" evidence="1">
    <location>
        <begin position="1"/>
        <end position="11"/>
    </location>
</feature>
<evidence type="ECO:0000313" key="2">
    <source>
        <dbReference type="EMBL" id="WWD18243.1"/>
    </source>
</evidence>
<feature type="region of interest" description="Disordered" evidence="1">
    <location>
        <begin position="1"/>
        <end position="34"/>
    </location>
</feature>
<gene>
    <name evidence="2" type="ORF">CI109_102693</name>
</gene>
<proteinExistence type="predicted"/>
<reference evidence="2" key="2">
    <citation type="submission" date="2024-01" db="EMBL/GenBank/DDBJ databases">
        <title>Comparative genomics of Cryptococcus and Kwoniella reveals pathogenesis evolution and contrasting modes of karyotype evolution via chromosome fusion or intercentromeric recombination.</title>
        <authorList>
            <person name="Coelho M.A."/>
            <person name="David-Palma M."/>
            <person name="Shea T."/>
            <person name="Bowers K."/>
            <person name="McGinley-Smith S."/>
            <person name="Mohammad A.W."/>
            <person name="Gnirke A."/>
            <person name="Yurkov A.M."/>
            <person name="Nowrousian M."/>
            <person name="Sun S."/>
            <person name="Cuomo C.A."/>
            <person name="Heitman J."/>
        </authorList>
    </citation>
    <scope>NUCLEOTIDE SEQUENCE</scope>
    <source>
        <strain evidence="2">CBS 12478</strain>
    </source>
</reference>
<dbReference type="GeneID" id="43592398"/>
<keyword evidence="3" id="KW-1185">Reference proteome</keyword>
<protein>
    <submittedName>
        <fullName evidence="2">Uncharacterized protein</fullName>
    </submittedName>
</protein>
<evidence type="ECO:0000256" key="1">
    <source>
        <dbReference type="SAM" id="MobiDB-lite"/>
    </source>
</evidence>
<dbReference type="KEGG" id="ksn:43592398"/>